<accession>A0A7S8F258</accession>
<dbReference type="Proteomes" id="UP000594459">
    <property type="component" value="Chromosome"/>
</dbReference>
<sequence>MRPNHSPEYVQSDNSLDVAPPYFFPNVDVQGFVIEADLKAVQKYCDDFLNLGTREERGFEYRAVPAWPFAQLLFLHYPVMISAAPDVVKGGNGRDSENPIPSSNPDFIVPMADRGTTSQNEVFAAIPVMRYGVGPKGLLVESELEWILPFIVVDQPWSCVCGREMLGLGKMMSRIDIGPGYLPGSFLGEVHMPGWDGNSPEMQHDLPFLYVQTGPALPTFRATEPLKSLATAFQAKPVRWALEKIAGLSNFVDDASLGLVPTTMQTVALKQYRDAVDPECAVYQALVGCRSKYSEISNLDFYDERDIWVMFNYVGSFREAVDVILGDELKKPLVVYPELDKTVSITGRMAKVVGAFKFSANVDFDDMRVLHEFDIRKDRKEGGHGQVLKRGSSDLTARWFRPLKGFFGPRPMP</sequence>
<dbReference type="EMBL" id="CP064654">
    <property type="protein sequence ID" value="QPC99125.1"/>
    <property type="molecule type" value="Genomic_DNA"/>
</dbReference>
<evidence type="ECO:0000313" key="1">
    <source>
        <dbReference type="EMBL" id="QPC99125.1"/>
    </source>
</evidence>
<organism evidence="1 2">
    <name type="scientific">Qipengyuania soli</name>
    <dbReference type="NCBI Taxonomy" id="2782568"/>
    <lineage>
        <taxon>Bacteria</taxon>
        <taxon>Pseudomonadati</taxon>
        <taxon>Pseudomonadota</taxon>
        <taxon>Alphaproteobacteria</taxon>
        <taxon>Sphingomonadales</taxon>
        <taxon>Erythrobacteraceae</taxon>
        <taxon>Qipengyuania</taxon>
    </lineage>
</organism>
<proteinExistence type="predicted"/>
<gene>
    <name evidence="1" type="ORF">IRL76_00625</name>
</gene>
<dbReference type="Gene3D" id="2.40.400.10">
    <property type="entry name" value="Acetoacetate decarboxylase-like"/>
    <property type="match status" value="1"/>
</dbReference>
<dbReference type="RefSeq" id="WP_200982203.1">
    <property type="nucleotide sequence ID" value="NZ_CP064654.1"/>
</dbReference>
<name>A0A7S8F258_9SPHN</name>
<dbReference type="InterPro" id="IPR023375">
    <property type="entry name" value="ADC_dom_sf"/>
</dbReference>
<dbReference type="SUPFAM" id="SSF160104">
    <property type="entry name" value="Acetoacetate decarboxylase-like"/>
    <property type="match status" value="1"/>
</dbReference>
<evidence type="ECO:0000313" key="2">
    <source>
        <dbReference type="Proteomes" id="UP000594459"/>
    </source>
</evidence>
<dbReference type="KEGG" id="qso:IRL76_00625"/>
<keyword evidence="2" id="KW-1185">Reference proteome</keyword>
<protein>
    <submittedName>
        <fullName evidence="1">Uncharacterized protein</fullName>
    </submittedName>
</protein>
<reference evidence="1 2" key="1">
    <citation type="submission" date="2020-11" db="EMBL/GenBank/DDBJ databases">
        <title>The genome sequence of Erythrobacter sp. 6D36.</title>
        <authorList>
            <person name="Liu Y."/>
        </authorList>
    </citation>
    <scope>NUCLEOTIDE SEQUENCE [LARGE SCALE GENOMIC DNA]</scope>
    <source>
        <strain evidence="1 2">6D36</strain>
    </source>
</reference>
<dbReference type="AlphaFoldDB" id="A0A7S8F258"/>